<evidence type="ECO:0000256" key="6">
    <source>
        <dbReference type="SAM" id="Phobius"/>
    </source>
</evidence>
<sequence length="333" mass="35177">MKRLSFVFMLGGILLGIAIVFGFGARHVLEAMLSVGWWGFAELTLAQLLISIPLAFAWLIILPHRTWQLLPRLYWGRLVREAGGRFLPFLPVGGFVIGARAVSLTGLPMALSAASTLVDVAAEFTAEVMFAALGLGVLLVWQPHSDLILPVGAGILVAAVAAAIFIALPGQGTRLLQKLAARIGKGEGRALGSLDSMASQFDAIYARKSAIIGAVLLHFLAWLGSACQSWLAYHLLGAQITVSQALAIEALLRAALSMTFFIPGAAGVQEAAYAGLGAIFGLPVEISVAVSLLTRARDLVIGLPALLLWQYLEFRKLKTNGSGKLPDLGTAAS</sequence>
<comment type="subcellular location">
    <subcellularLocation>
        <location evidence="1">Cell membrane</location>
        <topology evidence="1">Multi-pass membrane protein</topology>
    </subcellularLocation>
</comment>
<proteinExistence type="predicted"/>
<feature type="transmembrane region" description="Helical" evidence="6">
    <location>
        <begin position="82"/>
        <end position="101"/>
    </location>
</feature>
<evidence type="ECO:0000256" key="1">
    <source>
        <dbReference type="ARBA" id="ARBA00004651"/>
    </source>
</evidence>
<dbReference type="AlphaFoldDB" id="A0A963YZY4"/>
<dbReference type="NCBIfam" id="TIGR03476">
    <property type="entry name" value="HpnL"/>
    <property type="match status" value="1"/>
</dbReference>
<dbReference type="RefSeq" id="WP_227306625.1">
    <property type="nucleotide sequence ID" value="NZ_JAESVA010000002.1"/>
</dbReference>
<evidence type="ECO:0000313" key="8">
    <source>
        <dbReference type="Proteomes" id="UP000721844"/>
    </source>
</evidence>
<evidence type="ECO:0000256" key="5">
    <source>
        <dbReference type="ARBA" id="ARBA00023136"/>
    </source>
</evidence>
<feature type="transmembrane region" description="Helical" evidence="6">
    <location>
        <begin position="245"/>
        <end position="266"/>
    </location>
</feature>
<keyword evidence="3 6" id="KW-0812">Transmembrane</keyword>
<keyword evidence="2" id="KW-1003">Cell membrane</keyword>
<reference evidence="7 8" key="1">
    <citation type="journal article" date="2021" name="Microorganisms">
        <title>Acidisoma silvae sp. nov. and Acidisomacellulosilytica sp. nov., Two Acidophilic Bacteria Isolated from Decaying Wood, Hydrolyzing Cellulose and Producing Poly-3-hydroxybutyrate.</title>
        <authorList>
            <person name="Mieszkin S."/>
            <person name="Pouder E."/>
            <person name="Uroz S."/>
            <person name="Simon-Colin C."/>
            <person name="Alain K."/>
        </authorList>
    </citation>
    <scope>NUCLEOTIDE SEQUENCE [LARGE SCALE GENOMIC DNA]</scope>
    <source>
        <strain evidence="7 8">HW T5.17</strain>
    </source>
</reference>
<feature type="transmembrane region" description="Helical" evidence="6">
    <location>
        <begin position="272"/>
        <end position="293"/>
    </location>
</feature>
<keyword evidence="8" id="KW-1185">Reference proteome</keyword>
<evidence type="ECO:0000313" key="7">
    <source>
        <dbReference type="EMBL" id="MCB8880016.1"/>
    </source>
</evidence>
<protein>
    <submittedName>
        <fullName evidence="7">Flippase-like domain-containing protein</fullName>
    </submittedName>
</protein>
<comment type="caution">
    <text evidence="7">The sequence shown here is derived from an EMBL/GenBank/DDBJ whole genome shotgun (WGS) entry which is preliminary data.</text>
</comment>
<feature type="transmembrane region" description="Helical" evidence="6">
    <location>
        <begin position="7"/>
        <end position="25"/>
    </location>
</feature>
<gene>
    <name evidence="7" type="ORF">ACELLULO517_07205</name>
</gene>
<organism evidence="7 8">
    <name type="scientific">Acidisoma cellulosilyticum</name>
    <dbReference type="NCBI Taxonomy" id="2802395"/>
    <lineage>
        <taxon>Bacteria</taxon>
        <taxon>Pseudomonadati</taxon>
        <taxon>Pseudomonadota</taxon>
        <taxon>Alphaproteobacteria</taxon>
        <taxon>Acetobacterales</taxon>
        <taxon>Acidocellaceae</taxon>
        <taxon>Acidisoma</taxon>
    </lineage>
</organism>
<feature type="transmembrane region" description="Helical" evidence="6">
    <location>
        <begin position="210"/>
        <end position="233"/>
    </location>
</feature>
<dbReference type="InterPro" id="IPR022791">
    <property type="entry name" value="L-PG_synthase/AglD"/>
</dbReference>
<evidence type="ECO:0000256" key="3">
    <source>
        <dbReference type="ARBA" id="ARBA00022692"/>
    </source>
</evidence>
<dbReference type="Proteomes" id="UP000721844">
    <property type="component" value="Unassembled WGS sequence"/>
</dbReference>
<keyword evidence="4 6" id="KW-1133">Transmembrane helix</keyword>
<dbReference type="EMBL" id="JAESVA010000002">
    <property type="protein sequence ID" value="MCB8880016.1"/>
    <property type="molecule type" value="Genomic_DNA"/>
</dbReference>
<evidence type="ECO:0000256" key="2">
    <source>
        <dbReference type="ARBA" id="ARBA00022475"/>
    </source>
</evidence>
<evidence type="ECO:0000256" key="4">
    <source>
        <dbReference type="ARBA" id="ARBA00022989"/>
    </source>
</evidence>
<dbReference type="Pfam" id="PF03706">
    <property type="entry name" value="LPG_synthase_TM"/>
    <property type="match status" value="1"/>
</dbReference>
<feature type="transmembrane region" description="Helical" evidence="6">
    <location>
        <begin position="147"/>
        <end position="168"/>
    </location>
</feature>
<feature type="transmembrane region" description="Helical" evidence="6">
    <location>
        <begin position="37"/>
        <end position="61"/>
    </location>
</feature>
<feature type="transmembrane region" description="Helical" evidence="6">
    <location>
        <begin position="121"/>
        <end position="140"/>
    </location>
</feature>
<dbReference type="GO" id="GO:0005886">
    <property type="term" value="C:plasma membrane"/>
    <property type="evidence" value="ECO:0007669"/>
    <property type="project" value="UniProtKB-SubCell"/>
</dbReference>
<keyword evidence="5 6" id="KW-0472">Membrane</keyword>
<accession>A0A963YZY4</accession>
<name>A0A963YZY4_9PROT</name>